<reference evidence="1" key="1">
    <citation type="submission" date="2023-04" db="EMBL/GenBank/DDBJ databases">
        <title>A chromosome-level genome assembly of the parasitoid wasp Eretmocerus hayati.</title>
        <authorList>
            <person name="Zhong Y."/>
            <person name="Liu S."/>
            <person name="Liu Y."/>
        </authorList>
    </citation>
    <scope>NUCLEOTIDE SEQUENCE</scope>
    <source>
        <strain evidence="1">ZJU_SS_LIU_2023</strain>
    </source>
</reference>
<evidence type="ECO:0000313" key="1">
    <source>
        <dbReference type="EMBL" id="KAJ8669511.1"/>
    </source>
</evidence>
<organism evidence="1 2">
    <name type="scientific">Eretmocerus hayati</name>
    <dbReference type="NCBI Taxonomy" id="131215"/>
    <lineage>
        <taxon>Eukaryota</taxon>
        <taxon>Metazoa</taxon>
        <taxon>Ecdysozoa</taxon>
        <taxon>Arthropoda</taxon>
        <taxon>Hexapoda</taxon>
        <taxon>Insecta</taxon>
        <taxon>Pterygota</taxon>
        <taxon>Neoptera</taxon>
        <taxon>Endopterygota</taxon>
        <taxon>Hymenoptera</taxon>
        <taxon>Apocrita</taxon>
        <taxon>Proctotrupomorpha</taxon>
        <taxon>Chalcidoidea</taxon>
        <taxon>Aphelinidae</taxon>
        <taxon>Aphelininae</taxon>
        <taxon>Eretmocerus</taxon>
    </lineage>
</organism>
<name>A0ACC2NF48_9HYME</name>
<evidence type="ECO:0000313" key="2">
    <source>
        <dbReference type="Proteomes" id="UP001239111"/>
    </source>
</evidence>
<dbReference type="Proteomes" id="UP001239111">
    <property type="component" value="Chromosome 3"/>
</dbReference>
<protein>
    <submittedName>
        <fullName evidence="1">Uncharacterized protein</fullName>
    </submittedName>
</protein>
<sequence>MDVSLSDANICYVEKVSLPRDATRANEGGGARDPLHNSDVDGSIDDSDSDSHEGDKDAEDAEDAEEREALQRDVSYLETIDDLQLVDYSAKEFSIRARTKSISSSR</sequence>
<dbReference type="EMBL" id="CM056743">
    <property type="protein sequence ID" value="KAJ8669511.1"/>
    <property type="molecule type" value="Genomic_DNA"/>
</dbReference>
<gene>
    <name evidence="1" type="ORF">QAD02_000770</name>
</gene>
<proteinExistence type="predicted"/>
<accession>A0ACC2NF48</accession>
<comment type="caution">
    <text evidence="1">The sequence shown here is derived from an EMBL/GenBank/DDBJ whole genome shotgun (WGS) entry which is preliminary data.</text>
</comment>
<keyword evidence="2" id="KW-1185">Reference proteome</keyword>